<reference evidence="2" key="1">
    <citation type="submission" date="2015-06" db="EMBL/GenBank/DDBJ databases">
        <authorList>
            <person name="Hoefler B.C."/>
            <person name="Straight P.D."/>
        </authorList>
    </citation>
    <scope>NUCLEOTIDE SEQUENCE</scope>
</reference>
<name>A0A0K8UXH8_BACLA</name>
<dbReference type="AlphaFoldDB" id="A0A0K8UXH8"/>
<protein>
    <submittedName>
        <fullName evidence="2">Uncharacterized protein</fullName>
    </submittedName>
</protein>
<organism evidence="2">
    <name type="scientific">Bactrocera latifrons</name>
    <name type="common">Malaysian fruit fly</name>
    <name type="synonym">Chaetodacus latifrons</name>
    <dbReference type="NCBI Taxonomy" id="174628"/>
    <lineage>
        <taxon>Eukaryota</taxon>
        <taxon>Metazoa</taxon>
        <taxon>Ecdysozoa</taxon>
        <taxon>Arthropoda</taxon>
        <taxon>Hexapoda</taxon>
        <taxon>Insecta</taxon>
        <taxon>Pterygota</taxon>
        <taxon>Neoptera</taxon>
        <taxon>Endopterygota</taxon>
        <taxon>Diptera</taxon>
        <taxon>Brachycera</taxon>
        <taxon>Muscomorpha</taxon>
        <taxon>Tephritoidea</taxon>
        <taxon>Tephritidae</taxon>
        <taxon>Bactrocera</taxon>
        <taxon>Bactrocera</taxon>
    </lineage>
</organism>
<evidence type="ECO:0000256" key="1">
    <source>
        <dbReference type="SAM" id="MobiDB-lite"/>
    </source>
</evidence>
<feature type="compositionally biased region" description="Polar residues" evidence="1">
    <location>
        <begin position="196"/>
        <end position="211"/>
    </location>
</feature>
<proteinExistence type="predicted"/>
<gene>
    <name evidence="2" type="ORF">c0_g1_i1</name>
</gene>
<feature type="region of interest" description="Disordered" evidence="1">
    <location>
        <begin position="173"/>
        <end position="213"/>
    </location>
</feature>
<evidence type="ECO:0000313" key="2">
    <source>
        <dbReference type="EMBL" id="JAI31369.1"/>
    </source>
</evidence>
<accession>A0A0K8UXH8</accession>
<dbReference type="EMBL" id="GDHF01020945">
    <property type="protein sequence ID" value="JAI31369.1"/>
    <property type="molecule type" value="Transcribed_RNA"/>
</dbReference>
<sequence>MGDIQSKDNSNASDLEILELDKSENNSTLRRCSTFTDLYYQVSASKARLIRNGNRSKPLKMCTCQNYDPVYVLWKNGFENADLRAPRKIPPIKGKNRRIYDVTGVLAGQQTPKGFPLHTTLYKSLTSFDEDFSDFEYISSKQISMSLLPYEGGSSQKPLLDASSTFSATETAINRDHEEVPYEEGSSQEVVPYEEGSSQVPLLDAPSTSSVPDADINKDQQTVLSNINNEVQKEICMKDFSKVIPEDKSHGIQASFVCKMPAEQRMIIQNLMADQKQQNANKVTVAIKENQPKELICKNHRRKSFNWEYTVQQRQFIDLHDLGGCYYIF</sequence>